<organism evidence="2 3">
    <name type="scientific">Ilex paraguariensis</name>
    <name type="common">yerba mate</name>
    <dbReference type="NCBI Taxonomy" id="185542"/>
    <lineage>
        <taxon>Eukaryota</taxon>
        <taxon>Viridiplantae</taxon>
        <taxon>Streptophyta</taxon>
        <taxon>Embryophyta</taxon>
        <taxon>Tracheophyta</taxon>
        <taxon>Spermatophyta</taxon>
        <taxon>Magnoliopsida</taxon>
        <taxon>eudicotyledons</taxon>
        <taxon>Gunneridae</taxon>
        <taxon>Pentapetalae</taxon>
        <taxon>asterids</taxon>
        <taxon>campanulids</taxon>
        <taxon>Aquifoliales</taxon>
        <taxon>Aquifoliaceae</taxon>
        <taxon>Ilex</taxon>
    </lineage>
</organism>
<evidence type="ECO:0000313" key="2">
    <source>
        <dbReference type="EMBL" id="CAK9159632.1"/>
    </source>
</evidence>
<sequence>MMTFTRLHWAKVGVRPTTPKHSPHDSKWARTPDTSSTRASKPWQEFPFLLVSGAPWTNQPSVVPNLFQSKFITNGGVENSTSAP</sequence>
<evidence type="ECO:0000256" key="1">
    <source>
        <dbReference type="SAM" id="MobiDB-lite"/>
    </source>
</evidence>
<protein>
    <submittedName>
        <fullName evidence="2">Uncharacterized protein</fullName>
    </submittedName>
</protein>
<reference evidence="2 3" key="1">
    <citation type="submission" date="2024-02" db="EMBL/GenBank/DDBJ databases">
        <authorList>
            <person name="Vignale AGUSTIN F."/>
            <person name="Sosa J E."/>
            <person name="Modenutti C."/>
        </authorList>
    </citation>
    <scope>NUCLEOTIDE SEQUENCE [LARGE SCALE GENOMIC DNA]</scope>
</reference>
<dbReference type="Proteomes" id="UP001642360">
    <property type="component" value="Unassembled WGS sequence"/>
</dbReference>
<gene>
    <name evidence="2" type="ORF">ILEXP_LOCUS28336</name>
</gene>
<name>A0ABC8SRI4_9AQUA</name>
<feature type="region of interest" description="Disordered" evidence="1">
    <location>
        <begin position="13"/>
        <end position="39"/>
    </location>
</feature>
<keyword evidence="3" id="KW-1185">Reference proteome</keyword>
<dbReference type="AlphaFoldDB" id="A0ABC8SRI4"/>
<evidence type="ECO:0000313" key="3">
    <source>
        <dbReference type="Proteomes" id="UP001642360"/>
    </source>
</evidence>
<accession>A0ABC8SRI4</accession>
<dbReference type="EMBL" id="CAUOFW020003391">
    <property type="protein sequence ID" value="CAK9159632.1"/>
    <property type="molecule type" value="Genomic_DNA"/>
</dbReference>
<proteinExistence type="predicted"/>
<comment type="caution">
    <text evidence="2">The sequence shown here is derived from an EMBL/GenBank/DDBJ whole genome shotgun (WGS) entry which is preliminary data.</text>
</comment>